<dbReference type="SMART" id="SM01049">
    <property type="entry name" value="Cache_2"/>
    <property type="match status" value="1"/>
</dbReference>
<reference evidence="12 13" key="1">
    <citation type="submission" date="2017-07" db="EMBL/GenBank/DDBJ databases">
        <title>Draft Genome Sequences of Select Purple Nonsulfur Bacteria.</title>
        <authorList>
            <person name="Lasarre B."/>
            <person name="Mckinlay J.B."/>
        </authorList>
    </citation>
    <scope>NUCLEOTIDE SEQUENCE [LARGE SCALE GENOMIC DNA]</scope>
    <source>
        <strain evidence="12 13">DSM 11907</strain>
    </source>
</reference>
<name>A0A327K6D5_9BRAD</name>
<evidence type="ECO:0000256" key="8">
    <source>
        <dbReference type="PROSITE-ProRule" id="PRU00284"/>
    </source>
</evidence>
<dbReference type="Pfam" id="PF00672">
    <property type="entry name" value="HAMP"/>
    <property type="match status" value="1"/>
</dbReference>
<dbReference type="PANTHER" id="PTHR32089">
    <property type="entry name" value="METHYL-ACCEPTING CHEMOTAXIS PROTEIN MCPB"/>
    <property type="match status" value="1"/>
</dbReference>
<dbReference type="InterPro" id="IPR003660">
    <property type="entry name" value="HAMP_dom"/>
</dbReference>
<dbReference type="InterPro" id="IPR033480">
    <property type="entry name" value="sCache_2"/>
</dbReference>
<gene>
    <name evidence="12" type="ORF">CH338_22770</name>
</gene>
<keyword evidence="6 8" id="KW-0807">Transducer</keyword>
<dbReference type="InterPro" id="IPR004089">
    <property type="entry name" value="MCPsignal_dom"/>
</dbReference>
<evidence type="ECO:0000256" key="3">
    <source>
        <dbReference type="ARBA" id="ARBA00022692"/>
    </source>
</evidence>
<feature type="transmembrane region" description="Helical" evidence="9">
    <location>
        <begin position="192"/>
        <end position="211"/>
    </location>
</feature>
<keyword evidence="4 9" id="KW-1133">Transmembrane helix</keyword>
<dbReference type="PANTHER" id="PTHR32089:SF112">
    <property type="entry name" value="LYSOZYME-LIKE PROTEIN-RELATED"/>
    <property type="match status" value="1"/>
</dbReference>
<dbReference type="PROSITE" id="PS50111">
    <property type="entry name" value="CHEMOTAXIS_TRANSDUC_2"/>
    <property type="match status" value="1"/>
</dbReference>
<dbReference type="PROSITE" id="PS50885">
    <property type="entry name" value="HAMP"/>
    <property type="match status" value="1"/>
</dbReference>
<dbReference type="Pfam" id="PF17200">
    <property type="entry name" value="sCache_2"/>
    <property type="match status" value="1"/>
</dbReference>
<dbReference type="GO" id="GO:0006935">
    <property type="term" value="P:chemotaxis"/>
    <property type="evidence" value="ECO:0007669"/>
    <property type="project" value="InterPro"/>
</dbReference>
<dbReference type="GO" id="GO:0007165">
    <property type="term" value="P:signal transduction"/>
    <property type="evidence" value="ECO:0007669"/>
    <property type="project" value="UniProtKB-KW"/>
</dbReference>
<evidence type="ECO:0000256" key="5">
    <source>
        <dbReference type="ARBA" id="ARBA00023136"/>
    </source>
</evidence>
<evidence type="ECO:0000313" key="13">
    <source>
        <dbReference type="Proteomes" id="UP000248863"/>
    </source>
</evidence>
<dbReference type="SMART" id="SM00283">
    <property type="entry name" value="MA"/>
    <property type="match status" value="1"/>
</dbReference>
<comment type="similarity">
    <text evidence="7">Belongs to the methyl-accepting chemotaxis (MCP) protein family.</text>
</comment>
<dbReference type="InterPro" id="IPR004090">
    <property type="entry name" value="Chemotax_Me-accpt_rcpt"/>
</dbReference>
<protein>
    <submittedName>
        <fullName evidence="12">Chemotaxis protein</fullName>
    </submittedName>
</protein>
<dbReference type="SMART" id="SM00304">
    <property type="entry name" value="HAMP"/>
    <property type="match status" value="1"/>
</dbReference>
<dbReference type="AlphaFoldDB" id="A0A327K6D5"/>
<comment type="caution">
    <text evidence="12">The sequence shown here is derived from an EMBL/GenBank/DDBJ whole genome shotgun (WGS) entry which is preliminary data.</text>
</comment>
<evidence type="ECO:0000256" key="6">
    <source>
        <dbReference type="ARBA" id="ARBA00023224"/>
    </source>
</evidence>
<evidence type="ECO:0000259" key="11">
    <source>
        <dbReference type="PROSITE" id="PS50885"/>
    </source>
</evidence>
<dbReference type="OrthoDB" id="8320983at2"/>
<dbReference type="Gene3D" id="6.10.340.10">
    <property type="match status" value="1"/>
</dbReference>
<evidence type="ECO:0000256" key="7">
    <source>
        <dbReference type="ARBA" id="ARBA00029447"/>
    </source>
</evidence>
<dbReference type="GO" id="GO:0004888">
    <property type="term" value="F:transmembrane signaling receptor activity"/>
    <property type="evidence" value="ECO:0007669"/>
    <property type="project" value="InterPro"/>
</dbReference>
<dbReference type="Proteomes" id="UP000248863">
    <property type="component" value="Unassembled WGS sequence"/>
</dbReference>
<keyword evidence="2" id="KW-1003">Cell membrane</keyword>
<evidence type="ECO:0000256" key="2">
    <source>
        <dbReference type="ARBA" id="ARBA00022475"/>
    </source>
</evidence>
<dbReference type="SUPFAM" id="SSF58104">
    <property type="entry name" value="Methyl-accepting chemotaxis protein (MCP) signaling domain"/>
    <property type="match status" value="1"/>
</dbReference>
<sequence length="562" mass="58278">MSGVLHSIKVKVWALVVLAGLACATVAGAGLWFTYSRMHQDRVAALKQIVEVGHTLAAKFEADERAGKLTREEAMARFRDALHGLRYAGNEYLFAHGFDHVGFAHPLAPALIGKDLSDLKDPNGVHIVREFVKVATGPGAGTIEYMWARDKDSPPVPKLTYVKAFAPWKIFVGTGVYTDDLWTDFTAMAFKLAAVLAVVALPALVMIAVVGRNLARAIQALGAKTRALAAGDLGVSFPEAERRDELGAMGRAMQVFKDNAAAKARLEAEQEAATRRAAEDKRSAMAALAGRFEATVGSLIAEVSRGAVDMEARARTMTQSAETSGSLAGTVAAATDQTSANVRSVAAAPEELSSSSQEIGRQVAQSAAVARRAVGDATRTDAVMRSLAEDARKIGDVVALIQTIAGQTNLLALNATIEAARAGEAGKGFAVVATEVKSLATQTAKASEEVAAQVQQIQNATGEAVAALEGIRTTITSIDEITAGIASAVEEQGAATREIARNVQEAATGTNHVAATIGGVTEASGAVGRAAADVLGAAGALSARSGRLRQEVDGFLAAVTAA</sequence>
<evidence type="ECO:0000256" key="4">
    <source>
        <dbReference type="ARBA" id="ARBA00022989"/>
    </source>
</evidence>
<feature type="transmembrane region" description="Helical" evidence="9">
    <location>
        <begin position="12"/>
        <end position="33"/>
    </location>
</feature>
<accession>A0A327K6D5</accession>
<dbReference type="Pfam" id="PF00015">
    <property type="entry name" value="MCPsignal"/>
    <property type="match status" value="1"/>
</dbReference>
<feature type="domain" description="HAMP" evidence="11">
    <location>
        <begin position="212"/>
        <end position="265"/>
    </location>
</feature>
<comment type="subcellular location">
    <subcellularLocation>
        <location evidence="1">Cell membrane</location>
        <topology evidence="1">Multi-pass membrane protein</topology>
    </subcellularLocation>
</comment>
<evidence type="ECO:0000259" key="10">
    <source>
        <dbReference type="PROSITE" id="PS50111"/>
    </source>
</evidence>
<dbReference type="GO" id="GO:0005886">
    <property type="term" value="C:plasma membrane"/>
    <property type="evidence" value="ECO:0007669"/>
    <property type="project" value="UniProtKB-SubCell"/>
</dbReference>
<keyword evidence="3 9" id="KW-0812">Transmembrane</keyword>
<dbReference type="RefSeq" id="WP_111359373.1">
    <property type="nucleotide sequence ID" value="NZ_NPEU01000368.1"/>
</dbReference>
<dbReference type="EMBL" id="NPEU01000368">
    <property type="protein sequence ID" value="RAI33323.1"/>
    <property type="molecule type" value="Genomic_DNA"/>
</dbReference>
<dbReference type="PRINTS" id="PR00260">
    <property type="entry name" value="CHEMTRNSDUCR"/>
</dbReference>
<evidence type="ECO:0000256" key="9">
    <source>
        <dbReference type="SAM" id="Phobius"/>
    </source>
</evidence>
<dbReference type="Gene3D" id="1.10.287.950">
    <property type="entry name" value="Methyl-accepting chemotaxis protein"/>
    <property type="match status" value="1"/>
</dbReference>
<feature type="domain" description="Methyl-accepting transducer" evidence="10">
    <location>
        <begin position="299"/>
        <end position="528"/>
    </location>
</feature>
<organism evidence="12 13">
    <name type="scientific">Rhodoplanes elegans</name>
    <dbReference type="NCBI Taxonomy" id="29408"/>
    <lineage>
        <taxon>Bacteria</taxon>
        <taxon>Pseudomonadati</taxon>
        <taxon>Pseudomonadota</taxon>
        <taxon>Alphaproteobacteria</taxon>
        <taxon>Hyphomicrobiales</taxon>
        <taxon>Nitrobacteraceae</taxon>
        <taxon>Rhodoplanes</taxon>
    </lineage>
</organism>
<dbReference type="Gene3D" id="3.30.450.20">
    <property type="entry name" value="PAS domain"/>
    <property type="match status" value="1"/>
</dbReference>
<evidence type="ECO:0000313" key="12">
    <source>
        <dbReference type="EMBL" id="RAI33323.1"/>
    </source>
</evidence>
<proteinExistence type="inferred from homology"/>
<evidence type="ECO:0000256" key="1">
    <source>
        <dbReference type="ARBA" id="ARBA00004651"/>
    </source>
</evidence>
<keyword evidence="5 9" id="KW-0472">Membrane</keyword>
<keyword evidence="13" id="KW-1185">Reference proteome</keyword>